<dbReference type="Gene3D" id="3.40.50.1000">
    <property type="entry name" value="HAD superfamily/HAD-like"/>
    <property type="match status" value="1"/>
</dbReference>
<gene>
    <name evidence="1" type="ORF">B843_04705</name>
</gene>
<dbReference type="PANTHER" id="PTHR10000">
    <property type="entry name" value="PHOSPHOSERINE PHOSPHATASE"/>
    <property type="match status" value="1"/>
</dbReference>
<dbReference type="NCBIfam" id="TIGR01484">
    <property type="entry name" value="HAD-SF-IIB"/>
    <property type="match status" value="1"/>
</dbReference>
<protein>
    <submittedName>
        <fullName evidence="1">Uncharacterized protein</fullName>
    </submittedName>
</protein>
<dbReference type="SUPFAM" id="SSF56784">
    <property type="entry name" value="HAD-like"/>
    <property type="match status" value="1"/>
</dbReference>
<dbReference type="KEGG" id="cvt:B843_04705"/>
<dbReference type="Pfam" id="PF08282">
    <property type="entry name" value="Hydrolase_3"/>
    <property type="match status" value="1"/>
</dbReference>
<dbReference type="CDD" id="cd07518">
    <property type="entry name" value="HAD_YbiV-Like"/>
    <property type="match status" value="1"/>
</dbReference>
<dbReference type="STRING" id="1224164.B843_04705"/>
<name>W5Y0A0_9CORY</name>
<dbReference type="InterPro" id="IPR036412">
    <property type="entry name" value="HAD-like_sf"/>
</dbReference>
<dbReference type="HOGENOM" id="CLU_044146_5_1_11"/>
<dbReference type="EMBL" id="CP004353">
    <property type="protein sequence ID" value="AHI22330.1"/>
    <property type="molecule type" value="Genomic_DNA"/>
</dbReference>
<dbReference type="PANTHER" id="PTHR10000:SF53">
    <property type="entry name" value="5-AMINO-6-(5-PHOSPHO-D-RIBITYLAMINO)URACIL PHOSPHATASE YBJI-RELATED"/>
    <property type="match status" value="1"/>
</dbReference>
<dbReference type="InterPro" id="IPR023214">
    <property type="entry name" value="HAD_sf"/>
</dbReference>
<dbReference type="GO" id="GO:0000287">
    <property type="term" value="F:magnesium ion binding"/>
    <property type="evidence" value="ECO:0007669"/>
    <property type="project" value="TreeGrafter"/>
</dbReference>
<dbReference type="AlphaFoldDB" id="W5Y0A0"/>
<dbReference type="InterPro" id="IPR006379">
    <property type="entry name" value="HAD-SF_hydro_IIB"/>
</dbReference>
<dbReference type="PATRIC" id="fig|1224164.3.peg.935"/>
<dbReference type="Gene3D" id="3.30.1240.10">
    <property type="match status" value="1"/>
</dbReference>
<dbReference type="GO" id="GO:0016791">
    <property type="term" value="F:phosphatase activity"/>
    <property type="evidence" value="ECO:0007669"/>
    <property type="project" value="TreeGrafter"/>
</dbReference>
<reference evidence="1 2" key="1">
    <citation type="submission" date="2013-02" db="EMBL/GenBank/DDBJ databases">
        <title>The complete genome sequence of Corynebacterium vitaeruminis DSM 20294.</title>
        <authorList>
            <person name="Ruckert C."/>
            <person name="Albersmeier A."/>
            <person name="Kalinowski J."/>
        </authorList>
    </citation>
    <scope>NUCLEOTIDE SEQUENCE [LARGE SCALE GENOMIC DNA]</scope>
    <source>
        <strain evidence="2">ATCC 10234</strain>
    </source>
</reference>
<dbReference type="SFLD" id="SFLDG01140">
    <property type="entry name" value="C2.B:_Phosphomannomutase_and_P"/>
    <property type="match status" value="1"/>
</dbReference>
<evidence type="ECO:0000313" key="1">
    <source>
        <dbReference type="EMBL" id="AHI22330.1"/>
    </source>
</evidence>
<dbReference type="SFLD" id="SFLDS00003">
    <property type="entry name" value="Haloacid_Dehalogenase"/>
    <property type="match status" value="1"/>
</dbReference>
<sequence>MVVTDMDGTLLDDNHRIPDEFWPLFEKMQERGIVFAPASGRQLATLQHQFAAAGPHLSIIAENGNVVYHDGEIVSLTTVEEATCHAIVDAVQSRPDIDWGLVICRADGAFISRRDQRFRDECDLYYRKLDIVDDLHEVVNEQVVKLAIFCFASAEEVGAPALEGNSGGLPITISGQHWIDLMRPEMNKGIALRRLAEAIGIPVEETLAFGDFLNDYELVKEAGASYAMANGHPKVKAIADHIAPSNAEHGVMRVLEELLG</sequence>
<dbReference type="eggNOG" id="COG0561">
    <property type="taxonomic scope" value="Bacteria"/>
</dbReference>
<dbReference type="Proteomes" id="UP000019222">
    <property type="component" value="Chromosome"/>
</dbReference>
<dbReference type="InterPro" id="IPR000150">
    <property type="entry name" value="Cof"/>
</dbReference>
<dbReference type="NCBIfam" id="TIGR00099">
    <property type="entry name" value="Cof-subfamily"/>
    <property type="match status" value="1"/>
</dbReference>
<keyword evidence="2" id="KW-1185">Reference proteome</keyword>
<organism evidence="1 2">
    <name type="scientific">Corynebacterium vitaeruminis DSM 20294</name>
    <dbReference type="NCBI Taxonomy" id="1224164"/>
    <lineage>
        <taxon>Bacteria</taxon>
        <taxon>Bacillati</taxon>
        <taxon>Actinomycetota</taxon>
        <taxon>Actinomycetes</taxon>
        <taxon>Mycobacteriales</taxon>
        <taxon>Corynebacteriaceae</taxon>
        <taxon>Corynebacterium</taxon>
    </lineage>
</organism>
<proteinExistence type="predicted"/>
<evidence type="ECO:0000313" key="2">
    <source>
        <dbReference type="Proteomes" id="UP000019222"/>
    </source>
</evidence>
<dbReference type="GO" id="GO:0005829">
    <property type="term" value="C:cytosol"/>
    <property type="evidence" value="ECO:0007669"/>
    <property type="project" value="TreeGrafter"/>
</dbReference>
<accession>W5Y0A0</accession>